<dbReference type="InterPro" id="IPR002104">
    <property type="entry name" value="Integrase_catalytic"/>
</dbReference>
<reference evidence="9" key="1">
    <citation type="journal article" date="2019" name="Int. J. Syst. Evol. Microbiol.">
        <title>The Global Catalogue of Microorganisms (GCM) 10K type strain sequencing project: providing services to taxonomists for standard genome sequencing and annotation.</title>
        <authorList>
            <consortium name="The Broad Institute Genomics Platform"/>
            <consortium name="The Broad Institute Genome Sequencing Center for Infectious Disease"/>
            <person name="Wu L."/>
            <person name="Ma J."/>
        </authorList>
    </citation>
    <scope>NUCLEOTIDE SEQUENCE [LARGE SCALE GENOMIC DNA]</scope>
    <source>
        <strain evidence="9">KCTC 42739</strain>
    </source>
</reference>
<dbReference type="Gene3D" id="1.10.443.10">
    <property type="entry name" value="Intergrase catalytic core"/>
    <property type="match status" value="1"/>
</dbReference>
<dbReference type="EMBL" id="JBHRXP010000007">
    <property type="protein sequence ID" value="MFC3581116.1"/>
    <property type="molecule type" value="Genomic_DNA"/>
</dbReference>
<evidence type="ECO:0000259" key="7">
    <source>
        <dbReference type="PROSITE" id="PS51900"/>
    </source>
</evidence>
<evidence type="ECO:0000259" key="6">
    <source>
        <dbReference type="PROSITE" id="PS51898"/>
    </source>
</evidence>
<organism evidence="8 9">
    <name type="scientific">Sphingomonas hylomeconis</name>
    <dbReference type="NCBI Taxonomy" id="1395958"/>
    <lineage>
        <taxon>Bacteria</taxon>
        <taxon>Pseudomonadati</taxon>
        <taxon>Pseudomonadota</taxon>
        <taxon>Alphaproteobacteria</taxon>
        <taxon>Sphingomonadales</taxon>
        <taxon>Sphingomonadaceae</taxon>
        <taxon>Sphingomonas</taxon>
    </lineage>
</organism>
<keyword evidence="9" id="KW-1185">Reference proteome</keyword>
<dbReference type="InterPro" id="IPR050090">
    <property type="entry name" value="Tyrosine_recombinase_XerCD"/>
</dbReference>
<dbReference type="PROSITE" id="PS51898">
    <property type="entry name" value="TYR_RECOMBINASE"/>
    <property type="match status" value="1"/>
</dbReference>
<dbReference type="Proteomes" id="UP001595713">
    <property type="component" value="Unassembled WGS sequence"/>
</dbReference>
<feature type="domain" description="Tyr recombinase" evidence="6">
    <location>
        <begin position="160"/>
        <end position="346"/>
    </location>
</feature>
<keyword evidence="2" id="KW-0229">DNA integration</keyword>
<dbReference type="InterPro" id="IPR010998">
    <property type="entry name" value="Integrase_recombinase_N"/>
</dbReference>
<dbReference type="InterPro" id="IPR044068">
    <property type="entry name" value="CB"/>
</dbReference>
<evidence type="ECO:0000256" key="5">
    <source>
        <dbReference type="PROSITE-ProRule" id="PRU01248"/>
    </source>
</evidence>
<evidence type="ECO:0000256" key="3">
    <source>
        <dbReference type="ARBA" id="ARBA00023125"/>
    </source>
</evidence>
<evidence type="ECO:0000256" key="4">
    <source>
        <dbReference type="ARBA" id="ARBA00023172"/>
    </source>
</evidence>
<keyword evidence="4" id="KW-0233">DNA recombination</keyword>
<comment type="similarity">
    <text evidence="1">Belongs to the 'phage' integrase family.</text>
</comment>
<proteinExistence type="inferred from homology"/>
<evidence type="ECO:0000313" key="9">
    <source>
        <dbReference type="Proteomes" id="UP001595713"/>
    </source>
</evidence>
<dbReference type="Pfam" id="PF02899">
    <property type="entry name" value="Phage_int_SAM_1"/>
    <property type="match status" value="1"/>
</dbReference>
<dbReference type="SUPFAM" id="SSF56349">
    <property type="entry name" value="DNA breaking-rejoining enzymes"/>
    <property type="match status" value="1"/>
</dbReference>
<comment type="caution">
    <text evidence="8">The sequence shown here is derived from an EMBL/GenBank/DDBJ whole genome shotgun (WGS) entry which is preliminary data.</text>
</comment>
<name>A0ABV7SW47_9SPHN</name>
<keyword evidence="3 5" id="KW-0238">DNA-binding</keyword>
<dbReference type="PROSITE" id="PS51900">
    <property type="entry name" value="CB"/>
    <property type="match status" value="1"/>
</dbReference>
<dbReference type="InterPro" id="IPR011010">
    <property type="entry name" value="DNA_brk_join_enz"/>
</dbReference>
<dbReference type="PANTHER" id="PTHR30349:SF64">
    <property type="entry name" value="PROPHAGE INTEGRASE INTD-RELATED"/>
    <property type="match status" value="1"/>
</dbReference>
<evidence type="ECO:0000256" key="1">
    <source>
        <dbReference type="ARBA" id="ARBA00008857"/>
    </source>
</evidence>
<dbReference type="InterPro" id="IPR004107">
    <property type="entry name" value="Integrase_SAM-like_N"/>
</dbReference>
<dbReference type="InterPro" id="IPR013762">
    <property type="entry name" value="Integrase-like_cat_sf"/>
</dbReference>
<sequence>MSNLYQRNGIYWARFKVRGEEYRESLRTRSESLAKKRLRIRREQVEDQARFGVAATTSWPAAVVSWNESIERQIGASTFTRYVVSLNQVRSFIETKAIHEIDGATIRELVKGRQRQGASNATIRRDLTAISSVLTHAIDEGWIEDNAAQAYSRQRLPERRDPITLPTPEAIELTIGRERTRFGDLMLFARETGMRQEEIASLEHGEVDVKNRTATFVGKGRRLRSVPLSDAAIAIVQRQPRFLSCPFVFWHLAEDAEGKPTALRYTNVGSNFGDYTRRAEKRAKVAGVEYRRFRFHDLRHMFAVEYLRDGRGGIYDLQRILGHGSVKTTEIYLDYLTPDQAAAAMVGVAQKAAHKRRSGAAD</sequence>
<protein>
    <submittedName>
        <fullName evidence="8">Site-specific integrase</fullName>
    </submittedName>
</protein>
<feature type="domain" description="Core-binding (CB)" evidence="7">
    <location>
        <begin position="57"/>
        <end position="138"/>
    </location>
</feature>
<dbReference type="Gene3D" id="1.10.150.130">
    <property type="match status" value="1"/>
</dbReference>
<dbReference type="RefSeq" id="WP_261293015.1">
    <property type="nucleotide sequence ID" value="NZ_JANQBK010000001.1"/>
</dbReference>
<dbReference type="PANTHER" id="PTHR30349">
    <property type="entry name" value="PHAGE INTEGRASE-RELATED"/>
    <property type="match status" value="1"/>
</dbReference>
<evidence type="ECO:0000313" key="8">
    <source>
        <dbReference type="EMBL" id="MFC3581116.1"/>
    </source>
</evidence>
<dbReference type="Pfam" id="PF00589">
    <property type="entry name" value="Phage_integrase"/>
    <property type="match status" value="1"/>
</dbReference>
<accession>A0ABV7SW47</accession>
<evidence type="ECO:0000256" key="2">
    <source>
        <dbReference type="ARBA" id="ARBA00022908"/>
    </source>
</evidence>
<gene>
    <name evidence="8" type="ORF">ACFONA_13170</name>
</gene>